<dbReference type="EMBL" id="JAYMRU010000024">
    <property type="protein sequence ID" value="MEM5403765.1"/>
    <property type="molecule type" value="Genomic_DNA"/>
</dbReference>
<name>A0ACC6RPV8_9BURK</name>
<comment type="caution">
    <text evidence="1">The sequence shown here is derived from an EMBL/GenBank/DDBJ whole genome shotgun (WGS) entry which is preliminary data.</text>
</comment>
<organism evidence="1 2">
    <name type="scientific">Paraburkholderia unamae</name>
    <dbReference type="NCBI Taxonomy" id="219649"/>
    <lineage>
        <taxon>Bacteria</taxon>
        <taxon>Pseudomonadati</taxon>
        <taxon>Pseudomonadota</taxon>
        <taxon>Betaproteobacteria</taxon>
        <taxon>Burkholderiales</taxon>
        <taxon>Burkholderiaceae</taxon>
        <taxon>Paraburkholderia</taxon>
    </lineage>
</organism>
<gene>
    <name evidence="1" type="ORF">VSR83_27650</name>
</gene>
<sequence>MATTITKQQSDALTRQKAGEAVPREQWMTHDELIAAISILYPNAVHGRDFYVAHMVEPQTNAQLSSAFVAQWSIDGVPEPSLADLMQAVAPHVNSAKATVCARDVRWERNARLDRSDVLFTRAMEDENTAQVAALKTYRKALRDLPLQSGFPFNVDWPELPAEVQQ</sequence>
<proteinExistence type="predicted"/>
<accession>A0ACC6RPV8</accession>
<dbReference type="Proteomes" id="UP001392318">
    <property type="component" value="Unassembled WGS sequence"/>
</dbReference>
<evidence type="ECO:0000313" key="1">
    <source>
        <dbReference type="EMBL" id="MEM5403765.1"/>
    </source>
</evidence>
<keyword evidence="2" id="KW-1185">Reference proteome</keyword>
<reference evidence="1" key="1">
    <citation type="submission" date="2024-01" db="EMBL/GenBank/DDBJ databases">
        <title>The diversity of rhizobia nodulating Mimosa spp. in eleven states of Brazil covering several biomes is determined by host plant, location, and edaphic factors.</title>
        <authorList>
            <person name="Rouws L."/>
            <person name="Barauna A."/>
            <person name="Beukes C."/>
            <person name="De Faria S.M."/>
            <person name="Gross E."/>
            <person name="Dos Reis Junior F.B."/>
            <person name="Simon M."/>
            <person name="Maluk M."/>
            <person name="Odee D.W."/>
            <person name="Kenicer G."/>
            <person name="Young J.P.W."/>
            <person name="Reis V.M."/>
            <person name="Zilli J."/>
            <person name="James E.K."/>
        </authorList>
    </citation>
    <scope>NUCLEOTIDE SEQUENCE</scope>
    <source>
        <strain evidence="1">JPY452</strain>
    </source>
</reference>
<protein>
    <submittedName>
        <fullName evidence="1">Phage tail assembly chaperone</fullName>
    </submittedName>
</protein>
<evidence type="ECO:0000313" key="2">
    <source>
        <dbReference type="Proteomes" id="UP001392318"/>
    </source>
</evidence>